<reference evidence="1" key="1">
    <citation type="submission" date="2021-03" db="EMBL/GenBank/DDBJ databases">
        <title>Evolutionary priming and transition to the ectomycorrhizal habit in an iconic lineage of mushroom-forming fungi: is preadaptation a requirement?</title>
        <authorList>
            <consortium name="DOE Joint Genome Institute"/>
            <person name="Looney B.P."/>
            <person name="Miyauchi S."/>
            <person name="Morin E."/>
            <person name="Drula E."/>
            <person name="Courty P.E."/>
            <person name="Chicoki N."/>
            <person name="Fauchery L."/>
            <person name="Kohler A."/>
            <person name="Kuo A."/>
            <person name="LaButti K."/>
            <person name="Pangilinan J."/>
            <person name="Lipzen A."/>
            <person name="Riley R."/>
            <person name="Andreopoulos W."/>
            <person name="He G."/>
            <person name="Johnson J."/>
            <person name="Barry K.W."/>
            <person name="Grigoriev I.V."/>
            <person name="Nagy L."/>
            <person name="Hibbett D."/>
            <person name="Henrissat B."/>
            <person name="Matheny P.B."/>
            <person name="Labbe J."/>
            <person name="Martin A.F."/>
        </authorList>
    </citation>
    <scope>NUCLEOTIDE SEQUENCE</scope>
    <source>
        <strain evidence="1">BPL698</strain>
    </source>
</reference>
<dbReference type="Proteomes" id="UP001207468">
    <property type="component" value="Unassembled WGS sequence"/>
</dbReference>
<comment type="caution">
    <text evidence="1">The sequence shown here is derived from an EMBL/GenBank/DDBJ whole genome shotgun (WGS) entry which is preliminary data.</text>
</comment>
<dbReference type="EMBL" id="JAGFNK010000039">
    <property type="protein sequence ID" value="KAI9510597.1"/>
    <property type="molecule type" value="Genomic_DNA"/>
</dbReference>
<evidence type="ECO:0000313" key="1">
    <source>
        <dbReference type="EMBL" id="KAI9510597.1"/>
    </source>
</evidence>
<name>A0ACC0UHM7_9AGAM</name>
<evidence type="ECO:0000313" key="2">
    <source>
        <dbReference type="Proteomes" id="UP001207468"/>
    </source>
</evidence>
<organism evidence="1 2">
    <name type="scientific">Russula earlei</name>
    <dbReference type="NCBI Taxonomy" id="71964"/>
    <lineage>
        <taxon>Eukaryota</taxon>
        <taxon>Fungi</taxon>
        <taxon>Dikarya</taxon>
        <taxon>Basidiomycota</taxon>
        <taxon>Agaricomycotina</taxon>
        <taxon>Agaricomycetes</taxon>
        <taxon>Russulales</taxon>
        <taxon>Russulaceae</taxon>
        <taxon>Russula</taxon>
    </lineage>
</organism>
<sequence>MSKSIGNVGDLFEAMQDLGTDLVRYYLARIGVRFKDDVDWSNKQLENNPAELQSLLGNFYLRITSAAFRKRLPEDFFRDLRNSLEQSLKSEHLREVASPLRDLASVVDQRLKELRVSEAQEAIIHQLKAVCPAVSLMDNCELPVALQAKVMRLGPRRCKLYRLKPMRICGILLQPFIPAKASMLLDVMGFPRSERALQHAQYLRSSVGNVTPGVKLFSRVWKKEF</sequence>
<proteinExistence type="predicted"/>
<gene>
    <name evidence="1" type="ORF">F5148DRAFT_1281797</name>
</gene>
<protein>
    <submittedName>
        <fullName evidence="1">Uncharacterized protein</fullName>
    </submittedName>
</protein>
<keyword evidence="2" id="KW-1185">Reference proteome</keyword>
<accession>A0ACC0UHM7</accession>